<dbReference type="AlphaFoldDB" id="A0A9D4H4K8"/>
<sequence length="91" mass="10485">MSKPLKCGPCNKCKRKSEMMSWTPKVSQQFANEVKENQTEANKEITGPVEMKIEQREAMHSIRTAKGDKQFSKKNDESNWVWSETSDTFAI</sequence>
<comment type="caution">
    <text evidence="1">The sequence shown here is derived from an EMBL/GenBank/DDBJ whole genome shotgun (WGS) entry which is preliminary data.</text>
</comment>
<protein>
    <submittedName>
        <fullName evidence="1">Uncharacterized protein</fullName>
    </submittedName>
</protein>
<dbReference type="EMBL" id="JAIWYP010000005">
    <property type="protein sequence ID" value="KAH3825212.1"/>
    <property type="molecule type" value="Genomic_DNA"/>
</dbReference>
<evidence type="ECO:0000313" key="1">
    <source>
        <dbReference type="EMBL" id="KAH3825212.1"/>
    </source>
</evidence>
<dbReference type="Proteomes" id="UP000828390">
    <property type="component" value="Unassembled WGS sequence"/>
</dbReference>
<reference evidence="1" key="1">
    <citation type="journal article" date="2019" name="bioRxiv">
        <title>The Genome of the Zebra Mussel, Dreissena polymorpha: A Resource for Invasive Species Research.</title>
        <authorList>
            <person name="McCartney M.A."/>
            <person name="Auch B."/>
            <person name="Kono T."/>
            <person name="Mallez S."/>
            <person name="Zhang Y."/>
            <person name="Obille A."/>
            <person name="Becker A."/>
            <person name="Abrahante J.E."/>
            <person name="Garbe J."/>
            <person name="Badalamenti J.P."/>
            <person name="Herman A."/>
            <person name="Mangelson H."/>
            <person name="Liachko I."/>
            <person name="Sullivan S."/>
            <person name="Sone E.D."/>
            <person name="Koren S."/>
            <person name="Silverstein K.A.T."/>
            <person name="Beckman K.B."/>
            <person name="Gohl D.M."/>
        </authorList>
    </citation>
    <scope>NUCLEOTIDE SEQUENCE</scope>
    <source>
        <strain evidence="1">Duluth1</strain>
        <tissue evidence="1">Whole animal</tissue>
    </source>
</reference>
<proteinExistence type="predicted"/>
<evidence type="ECO:0000313" key="2">
    <source>
        <dbReference type="Proteomes" id="UP000828390"/>
    </source>
</evidence>
<reference evidence="1" key="2">
    <citation type="submission" date="2020-11" db="EMBL/GenBank/DDBJ databases">
        <authorList>
            <person name="McCartney M.A."/>
            <person name="Auch B."/>
            <person name="Kono T."/>
            <person name="Mallez S."/>
            <person name="Becker A."/>
            <person name="Gohl D.M."/>
            <person name="Silverstein K.A.T."/>
            <person name="Koren S."/>
            <person name="Bechman K.B."/>
            <person name="Herman A."/>
            <person name="Abrahante J.E."/>
            <person name="Garbe J."/>
        </authorList>
    </citation>
    <scope>NUCLEOTIDE SEQUENCE</scope>
    <source>
        <strain evidence="1">Duluth1</strain>
        <tissue evidence="1">Whole animal</tissue>
    </source>
</reference>
<organism evidence="1 2">
    <name type="scientific">Dreissena polymorpha</name>
    <name type="common">Zebra mussel</name>
    <name type="synonym">Mytilus polymorpha</name>
    <dbReference type="NCBI Taxonomy" id="45954"/>
    <lineage>
        <taxon>Eukaryota</taxon>
        <taxon>Metazoa</taxon>
        <taxon>Spiralia</taxon>
        <taxon>Lophotrochozoa</taxon>
        <taxon>Mollusca</taxon>
        <taxon>Bivalvia</taxon>
        <taxon>Autobranchia</taxon>
        <taxon>Heteroconchia</taxon>
        <taxon>Euheterodonta</taxon>
        <taxon>Imparidentia</taxon>
        <taxon>Neoheterodontei</taxon>
        <taxon>Myida</taxon>
        <taxon>Dreissenoidea</taxon>
        <taxon>Dreissenidae</taxon>
        <taxon>Dreissena</taxon>
    </lineage>
</organism>
<accession>A0A9D4H4K8</accession>
<keyword evidence="2" id="KW-1185">Reference proteome</keyword>
<name>A0A9D4H4K8_DREPO</name>
<gene>
    <name evidence="1" type="ORF">DPMN_127086</name>
</gene>